<dbReference type="EMBL" id="BMHA01000005">
    <property type="protein sequence ID" value="GGI05790.1"/>
    <property type="molecule type" value="Genomic_DNA"/>
</dbReference>
<evidence type="ECO:0000259" key="2">
    <source>
        <dbReference type="Pfam" id="PF13452"/>
    </source>
</evidence>
<gene>
    <name evidence="3" type="ORF">GCM10011354_15850</name>
</gene>
<protein>
    <recommendedName>
        <fullName evidence="2">FAS1-like dehydratase domain-containing protein</fullName>
    </recommendedName>
</protein>
<dbReference type="CDD" id="cd03441">
    <property type="entry name" value="R_hydratase_like"/>
    <property type="match status" value="1"/>
</dbReference>
<feature type="region of interest" description="Disordered" evidence="1">
    <location>
        <begin position="143"/>
        <end position="173"/>
    </location>
</feature>
<dbReference type="InterPro" id="IPR029069">
    <property type="entry name" value="HotDog_dom_sf"/>
</dbReference>
<accession>A0A8J3A7P2</accession>
<dbReference type="Gene3D" id="3.10.129.10">
    <property type="entry name" value="Hotdog Thioesterase"/>
    <property type="match status" value="1"/>
</dbReference>
<dbReference type="InterPro" id="IPR039569">
    <property type="entry name" value="FAS1-like_DH_region"/>
</dbReference>
<dbReference type="Pfam" id="PF13452">
    <property type="entry name" value="FAS1_DH_region"/>
    <property type="match status" value="1"/>
</dbReference>
<evidence type="ECO:0000313" key="3">
    <source>
        <dbReference type="EMBL" id="GGI05790.1"/>
    </source>
</evidence>
<dbReference type="Proteomes" id="UP000650511">
    <property type="component" value="Unassembled WGS sequence"/>
</dbReference>
<proteinExistence type="predicted"/>
<reference evidence="3" key="2">
    <citation type="submission" date="2020-09" db="EMBL/GenBank/DDBJ databases">
        <authorList>
            <person name="Sun Q."/>
            <person name="Zhou Y."/>
        </authorList>
    </citation>
    <scope>NUCLEOTIDE SEQUENCE</scope>
    <source>
        <strain evidence="3">CGMCC 1.14988</strain>
    </source>
</reference>
<sequence length="173" mass="17935">MALNTDKAGTTYPPYTYEVSREKIHEYASALGESDPRYFSAGDDCVAPPTFAAAFTVTKGGRAAFADPELGAHWTLVHGSQSYAFGERPVRPGDVLTCTPRIADISVRGRNELMTMEVDCRFADDDTRAVLSRAVIVFLGSAPAADAGGDGSAPAADAGGDGSAPAADEEGAA</sequence>
<feature type="domain" description="FAS1-like dehydratase" evidence="2">
    <location>
        <begin position="9"/>
        <end position="118"/>
    </location>
</feature>
<dbReference type="SUPFAM" id="SSF54637">
    <property type="entry name" value="Thioesterase/thiol ester dehydrase-isomerase"/>
    <property type="match status" value="1"/>
</dbReference>
<keyword evidence="4" id="KW-1185">Reference proteome</keyword>
<reference evidence="3" key="1">
    <citation type="journal article" date="2014" name="Int. J. Syst. Evol. Microbiol.">
        <title>Complete genome sequence of Corynebacterium casei LMG S-19264T (=DSM 44701T), isolated from a smear-ripened cheese.</title>
        <authorList>
            <consortium name="US DOE Joint Genome Institute (JGI-PGF)"/>
            <person name="Walter F."/>
            <person name="Albersmeier A."/>
            <person name="Kalinowski J."/>
            <person name="Ruckert C."/>
        </authorList>
    </citation>
    <scope>NUCLEOTIDE SEQUENCE</scope>
    <source>
        <strain evidence="3">CGMCC 1.14988</strain>
    </source>
</reference>
<organism evidence="3 4">
    <name type="scientific">Egicoccus halophilus</name>
    <dbReference type="NCBI Taxonomy" id="1670830"/>
    <lineage>
        <taxon>Bacteria</taxon>
        <taxon>Bacillati</taxon>
        <taxon>Actinomycetota</taxon>
        <taxon>Nitriliruptoria</taxon>
        <taxon>Egicoccales</taxon>
        <taxon>Egicoccaceae</taxon>
        <taxon>Egicoccus</taxon>
    </lineage>
</organism>
<dbReference type="AlphaFoldDB" id="A0A8J3A7P2"/>
<evidence type="ECO:0000256" key="1">
    <source>
        <dbReference type="SAM" id="MobiDB-lite"/>
    </source>
</evidence>
<dbReference type="RefSeq" id="WP_130648541.1">
    <property type="nucleotide sequence ID" value="NZ_BMHA01000005.1"/>
</dbReference>
<comment type="caution">
    <text evidence="3">The sequence shown here is derived from an EMBL/GenBank/DDBJ whole genome shotgun (WGS) entry which is preliminary data.</text>
</comment>
<name>A0A8J3A7P2_9ACTN</name>
<feature type="compositionally biased region" description="Low complexity" evidence="1">
    <location>
        <begin position="143"/>
        <end position="166"/>
    </location>
</feature>
<dbReference type="OrthoDB" id="5415111at2"/>
<evidence type="ECO:0000313" key="4">
    <source>
        <dbReference type="Proteomes" id="UP000650511"/>
    </source>
</evidence>